<dbReference type="InterPro" id="IPR051828">
    <property type="entry name" value="HAD-like_hydrolase_domain"/>
</dbReference>
<dbReference type="PANTHER" id="PTHR46191:SF2">
    <property type="entry name" value="HALOACID DEHALOGENASE-LIKE HYDROLASE DOMAIN-CONTAINING PROTEIN 3"/>
    <property type="match status" value="1"/>
</dbReference>
<protein>
    <recommendedName>
        <fullName evidence="3">Hydrolase of the HAD superfamily</fullName>
    </recommendedName>
</protein>
<dbReference type="InterPro" id="IPR006439">
    <property type="entry name" value="HAD-SF_hydro_IA"/>
</dbReference>
<dbReference type="InterPro" id="IPR044924">
    <property type="entry name" value="HAD-SF_hydro_IA_REG-2-like_cap"/>
</dbReference>
<dbReference type="PANTHER" id="PTHR46191">
    <property type="match status" value="1"/>
</dbReference>
<dbReference type="PRINTS" id="PR00413">
    <property type="entry name" value="HADHALOGNASE"/>
</dbReference>
<evidence type="ECO:0008006" key="3">
    <source>
        <dbReference type="Google" id="ProtNLM"/>
    </source>
</evidence>
<dbReference type="OrthoDB" id="9809962at2"/>
<dbReference type="SUPFAM" id="SSF56784">
    <property type="entry name" value="HAD-like"/>
    <property type="match status" value="1"/>
</dbReference>
<accession>A0A1G7CNV7</accession>
<dbReference type="EMBL" id="FNBC01000001">
    <property type="protein sequence ID" value="SDE40145.1"/>
    <property type="molecule type" value="Genomic_DNA"/>
</dbReference>
<gene>
    <name evidence="1" type="ORF">SAMN04488243_10176</name>
</gene>
<organism evidence="1 2">
    <name type="scientific">Thermus arciformis</name>
    <dbReference type="NCBI Taxonomy" id="482827"/>
    <lineage>
        <taxon>Bacteria</taxon>
        <taxon>Thermotogati</taxon>
        <taxon>Deinococcota</taxon>
        <taxon>Deinococci</taxon>
        <taxon>Thermales</taxon>
        <taxon>Thermaceae</taxon>
        <taxon>Thermus</taxon>
    </lineage>
</organism>
<dbReference type="STRING" id="482827.SAMN04488243_10176"/>
<name>A0A1G7CNV7_9DEIN</name>
<keyword evidence="2" id="KW-1185">Reference proteome</keyword>
<sequence length="219" mass="24188">MVRALTFDVGNTLILASPRFWLLPFLEERGLRPRGDVRKAALEAFRFYEENHLKARDLETALGLWREFHRRLLAGMGLEDHAEALSRELVARWQDPATWPLAPGAEETLRALKAKGYPLAVVSNWDATLPEILEAVGLRRYFDHLAVSALSGYAKPDPRLFQEALAALGVSPGEAVHVGDAEADLLGAEAAGMRALLFDPLGENPKALSRLQGVLDYLP</sequence>
<dbReference type="Gene3D" id="1.10.150.720">
    <property type="entry name" value="Haloacid dehalogenase-like hydrolase"/>
    <property type="match status" value="1"/>
</dbReference>
<evidence type="ECO:0000313" key="2">
    <source>
        <dbReference type="Proteomes" id="UP000199446"/>
    </source>
</evidence>
<dbReference type="NCBIfam" id="TIGR01509">
    <property type="entry name" value="HAD-SF-IA-v3"/>
    <property type="match status" value="1"/>
</dbReference>
<dbReference type="NCBIfam" id="TIGR01549">
    <property type="entry name" value="HAD-SF-IA-v1"/>
    <property type="match status" value="1"/>
</dbReference>
<dbReference type="Proteomes" id="UP000199446">
    <property type="component" value="Unassembled WGS sequence"/>
</dbReference>
<dbReference type="InterPro" id="IPR023214">
    <property type="entry name" value="HAD_sf"/>
</dbReference>
<dbReference type="AlphaFoldDB" id="A0A1G7CNV7"/>
<dbReference type="InterPro" id="IPR036412">
    <property type="entry name" value="HAD-like_sf"/>
</dbReference>
<dbReference type="Pfam" id="PF00702">
    <property type="entry name" value="Hydrolase"/>
    <property type="match status" value="1"/>
</dbReference>
<dbReference type="CDD" id="cd16415">
    <property type="entry name" value="HAD_dREG-2_like"/>
    <property type="match status" value="1"/>
</dbReference>
<dbReference type="Gene3D" id="3.40.50.1000">
    <property type="entry name" value="HAD superfamily/HAD-like"/>
    <property type="match status" value="1"/>
</dbReference>
<dbReference type="RefSeq" id="WP_093004755.1">
    <property type="nucleotide sequence ID" value="NZ_FNBC01000001.1"/>
</dbReference>
<dbReference type="SFLD" id="SFLDG01129">
    <property type="entry name" value="C1.5:_HAD__Beta-PGM__Phosphata"/>
    <property type="match status" value="1"/>
</dbReference>
<reference evidence="2" key="1">
    <citation type="submission" date="2016-10" db="EMBL/GenBank/DDBJ databases">
        <authorList>
            <person name="Varghese N."/>
            <person name="Submissions S."/>
        </authorList>
    </citation>
    <scope>NUCLEOTIDE SEQUENCE [LARGE SCALE GENOMIC DNA]</scope>
    <source>
        <strain evidence="2">CGMCC 1.6992</strain>
    </source>
</reference>
<evidence type="ECO:0000313" key="1">
    <source>
        <dbReference type="EMBL" id="SDE40145.1"/>
    </source>
</evidence>
<proteinExistence type="predicted"/>
<dbReference type="SFLD" id="SFLDS00003">
    <property type="entry name" value="Haloacid_Dehalogenase"/>
    <property type="match status" value="1"/>
</dbReference>